<dbReference type="EMBL" id="CAJEWE010000006">
    <property type="protein sequence ID" value="CAD2072736.1"/>
    <property type="molecule type" value="Genomic_DNA"/>
</dbReference>
<evidence type="ECO:0000313" key="3">
    <source>
        <dbReference type="EMBL" id="CAD2072736.1"/>
    </source>
</evidence>
<gene>
    <name evidence="3" type="primary">est</name>
    <name evidence="3" type="ORF">JEOSCH030_00397</name>
</gene>
<proteinExistence type="predicted"/>
<dbReference type="InterPro" id="IPR051044">
    <property type="entry name" value="MAG_DAG_Lipase"/>
</dbReference>
<accession>A0A6V7R5Z9</accession>
<reference evidence="3 4" key="1">
    <citation type="submission" date="2020-07" db="EMBL/GenBank/DDBJ databases">
        <authorList>
            <person name="Criscuolo A."/>
        </authorList>
    </citation>
    <scope>NUCLEOTIDE SEQUENCE [LARGE SCALE GENOMIC DNA]</scope>
    <source>
        <strain evidence="4">CIP 111030</strain>
    </source>
</reference>
<sequence>MQVKIPGKFHFNEGKKPYVVLMLHGFTGNTSDVRQLGRYLEKHDIPSYSFNYEGHGEAPEKILKSSPYIWYKQVVDTYDELKKQYDRVFVVGLSIGGVLGLRLTLDREVEALATVCSPMSLKTNDELLENFKTYARMFKSRFEQKDEGEIEKEIDLLSDESVFEDIRSFIMSVRDDLDEIYVPMFIAQGEKDVVIDQGSAKIIYATVDSDDKNIIYYKDSGHVLTLDKDKETFFKDYYEFIKEHI</sequence>
<feature type="domain" description="Serine aminopeptidase S33" evidence="2">
    <location>
        <begin position="19"/>
        <end position="229"/>
    </location>
</feature>
<evidence type="ECO:0000259" key="2">
    <source>
        <dbReference type="Pfam" id="PF12146"/>
    </source>
</evidence>
<dbReference type="PANTHER" id="PTHR11614">
    <property type="entry name" value="PHOSPHOLIPASE-RELATED"/>
    <property type="match status" value="1"/>
</dbReference>
<dbReference type="Gene3D" id="3.40.50.1820">
    <property type="entry name" value="alpha/beta hydrolase"/>
    <property type="match status" value="1"/>
</dbReference>
<organism evidence="3 4">
    <name type="scientific">Phocicoccus schoeneichii</name>
    <dbReference type="NCBI Taxonomy" id="1812261"/>
    <lineage>
        <taxon>Bacteria</taxon>
        <taxon>Bacillati</taxon>
        <taxon>Bacillota</taxon>
        <taxon>Bacilli</taxon>
        <taxon>Bacillales</taxon>
        <taxon>Salinicoccaceae</taxon>
        <taxon>Phocicoccus</taxon>
    </lineage>
</organism>
<evidence type="ECO:0000256" key="1">
    <source>
        <dbReference type="PIRSR" id="PIRSR017388-1"/>
    </source>
</evidence>
<dbReference type="GO" id="GO:0052689">
    <property type="term" value="F:carboxylic ester hydrolase activity"/>
    <property type="evidence" value="ECO:0007669"/>
    <property type="project" value="InterPro"/>
</dbReference>
<dbReference type="InterPro" id="IPR012354">
    <property type="entry name" value="Esterase_lipase"/>
</dbReference>
<dbReference type="InterPro" id="IPR022742">
    <property type="entry name" value="Hydrolase_4"/>
</dbReference>
<dbReference type="InterPro" id="IPR029058">
    <property type="entry name" value="AB_hydrolase_fold"/>
</dbReference>
<feature type="active site" description="Nucleophile" evidence="1">
    <location>
        <position position="94"/>
    </location>
</feature>
<dbReference type="Pfam" id="PF12146">
    <property type="entry name" value="Hydrolase_4"/>
    <property type="match status" value="1"/>
</dbReference>
<keyword evidence="4" id="KW-1185">Reference proteome</keyword>
<name>A0A6V7R5Z9_9BACL</name>
<evidence type="ECO:0000313" key="4">
    <source>
        <dbReference type="Proteomes" id="UP000521032"/>
    </source>
</evidence>
<dbReference type="AlphaFoldDB" id="A0A6V7R5Z9"/>
<comment type="caution">
    <text evidence="3">The sequence shown here is derived from an EMBL/GenBank/DDBJ whole genome shotgun (WGS) entry which is preliminary data.</text>
</comment>
<dbReference type="RefSeq" id="WP_186085250.1">
    <property type="nucleotide sequence ID" value="NZ_BMDB01000001.1"/>
</dbReference>
<dbReference type="SUPFAM" id="SSF53474">
    <property type="entry name" value="alpha/beta-Hydrolases"/>
    <property type="match status" value="1"/>
</dbReference>
<feature type="active site" description="Charge relay system" evidence="1">
    <location>
        <position position="222"/>
    </location>
</feature>
<protein>
    <submittedName>
        <fullName evidence="3">Carboxylesterase</fullName>
    </submittedName>
</protein>
<feature type="active site" description="Charge relay system" evidence="1">
    <location>
        <position position="192"/>
    </location>
</feature>
<dbReference type="PIRSF" id="PIRSF017388">
    <property type="entry name" value="Esterase_lipase"/>
    <property type="match status" value="1"/>
</dbReference>
<dbReference type="Proteomes" id="UP000521032">
    <property type="component" value="Unassembled WGS sequence"/>
</dbReference>